<gene>
    <name evidence="2" type="ORF">HDK90DRAFT_165855</name>
</gene>
<reference evidence="2 3" key="1">
    <citation type="submission" date="2024-04" db="EMBL/GenBank/DDBJ databases">
        <title>Phyllosticta paracitricarpa is synonymous to the EU quarantine fungus P. citricarpa based on phylogenomic analyses.</title>
        <authorList>
            <consortium name="Lawrence Berkeley National Laboratory"/>
            <person name="Van Ingen-Buijs V.A."/>
            <person name="Van Westerhoven A.C."/>
            <person name="Haridas S."/>
            <person name="Skiadas P."/>
            <person name="Martin F."/>
            <person name="Groenewald J.Z."/>
            <person name="Crous P.W."/>
            <person name="Seidl M.F."/>
        </authorList>
    </citation>
    <scope>NUCLEOTIDE SEQUENCE [LARGE SCALE GENOMIC DNA]</scope>
    <source>
        <strain evidence="2 3">CBS 123374</strain>
    </source>
</reference>
<dbReference type="Proteomes" id="UP001492380">
    <property type="component" value="Unassembled WGS sequence"/>
</dbReference>
<name>A0ABR1Z138_9PEZI</name>
<evidence type="ECO:0000313" key="3">
    <source>
        <dbReference type="Proteomes" id="UP001492380"/>
    </source>
</evidence>
<feature type="region of interest" description="Disordered" evidence="1">
    <location>
        <begin position="238"/>
        <end position="262"/>
    </location>
</feature>
<accession>A0ABR1Z138</accession>
<proteinExistence type="predicted"/>
<organism evidence="2 3">
    <name type="scientific">Phyllosticta capitalensis</name>
    <dbReference type="NCBI Taxonomy" id="121624"/>
    <lineage>
        <taxon>Eukaryota</taxon>
        <taxon>Fungi</taxon>
        <taxon>Dikarya</taxon>
        <taxon>Ascomycota</taxon>
        <taxon>Pezizomycotina</taxon>
        <taxon>Dothideomycetes</taxon>
        <taxon>Dothideomycetes incertae sedis</taxon>
        <taxon>Botryosphaeriales</taxon>
        <taxon>Phyllostictaceae</taxon>
        <taxon>Phyllosticta</taxon>
    </lineage>
</organism>
<feature type="compositionally biased region" description="Basic and acidic residues" evidence="1">
    <location>
        <begin position="253"/>
        <end position="262"/>
    </location>
</feature>
<feature type="compositionally biased region" description="Low complexity" evidence="1">
    <location>
        <begin position="177"/>
        <end position="191"/>
    </location>
</feature>
<evidence type="ECO:0000256" key="1">
    <source>
        <dbReference type="SAM" id="MobiDB-lite"/>
    </source>
</evidence>
<protein>
    <submittedName>
        <fullName evidence="2">Uncharacterized protein</fullName>
    </submittedName>
</protein>
<feature type="region of interest" description="Disordered" evidence="1">
    <location>
        <begin position="1"/>
        <end position="199"/>
    </location>
</feature>
<dbReference type="EMBL" id="JBBWRZ010000002">
    <property type="protein sequence ID" value="KAK8244683.1"/>
    <property type="molecule type" value="Genomic_DNA"/>
</dbReference>
<evidence type="ECO:0000313" key="2">
    <source>
        <dbReference type="EMBL" id="KAK8244683.1"/>
    </source>
</evidence>
<feature type="compositionally biased region" description="Polar residues" evidence="1">
    <location>
        <begin position="95"/>
        <end position="106"/>
    </location>
</feature>
<sequence>MASNHVHLDKHHQPGQQFNGYHDNLFQPSTSSHNGQPYDSSAAASWNYDQRQQPQQQPPPQNVPRPGSAWQQHQQQHTLPSAFDSNSIYGRDYSDSPTPYQNQPLPASSHGATRPQFDPHHQQAALDPALMTNTTNPMYPPHSATQTTSTPQALPSYGASYQQHQKLNPPGQLRDYSSTPPTTTASLSAPVPKFPPAPKPVQRGNFLIVDHDELSRATNSIRLDEFVNIGNDALDLPTMNGRAPLPTTTIESRTQEASRERC</sequence>
<feature type="compositionally biased region" description="Polar residues" evidence="1">
    <location>
        <begin position="69"/>
        <end position="88"/>
    </location>
</feature>
<feature type="compositionally biased region" description="Polar residues" evidence="1">
    <location>
        <begin position="131"/>
        <end position="166"/>
    </location>
</feature>
<keyword evidence="3" id="KW-1185">Reference proteome</keyword>
<feature type="compositionally biased region" description="Polar residues" evidence="1">
    <location>
        <begin position="26"/>
        <end position="49"/>
    </location>
</feature>
<comment type="caution">
    <text evidence="2">The sequence shown here is derived from an EMBL/GenBank/DDBJ whole genome shotgun (WGS) entry which is preliminary data.</text>
</comment>